<feature type="region of interest" description="Disordered" evidence="2">
    <location>
        <begin position="45"/>
        <end position="68"/>
    </location>
</feature>
<dbReference type="SUPFAM" id="SSF54695">
    <property type="entry name" value="POZ domain"/>
    <property type="match status" value="1"/>
</dbReference>
<accession>A0A9W6B960</accession>
<feature type="compositionally biased region" description="Gly residues" evidence="2">
    <location>
        <begin position="47"/>
        <end position="63"/>
    </location>
</feature>
<proteinExistence type="predicted"/>
<reference evidence="4 5" key="1">
    <citation type="journal article" date="2023" name="Commun. Biol.">
        <title>Reorganization of the ancestral sex-determining regions during the evolution of trioecy in Pleodorina starrii.</title>
        <authorList>
            <person name="Takahashi K."/>
            <person name="Suzuki S."/>
            <person name="Kawai-Toyooka H."/>
            <person name="Yamamoto K."/>
            <person name="Hamaji T."/>
            <person name="Ootsuki R."/>
            <person name="Yamaguchi H."/>
            <person name="Kawachi M."/>
            <person name="Higashiyama T."/>
            <person name="Nozaki H."/>
        </authorList>
    </citation>
    <scope>NUCLEOTIDE SEQUENCE [LARGE SCALE GENOMIC DNA]</scope>
    <source>
        <strain evidence="4 5">NIES-4479</strain>
    </source>
</reference>
<comment type="caution">
    <text evidence="4">The sequence shown here is derived from an EMBL/GenBank/DDBJ whole genome shotgun (WGS) entry which is preliminary data.</text>
</comment>
<organism evidence="4 5">
    <name type="scientific">Pleodorina starrii</name>
    <dbReference type="NCBI Taxonomy" id="330485"/>
    <lineage>
        <taxon>Eukaryota</taxon>
        <taxon>Viridiplantae</taxon>
        <taxon>Chlorophyta</taxon>
        <taxon>core chlorophytes</taxon>
        <taxon>Chlorophyceae</taxon>
        <taxon>CS clade</taxon>
        <taxon>Chlamydomonadales</taxon>
        <taxon>Volvocaceae</taxon>
        <taxon>Pleodorina</taxon>
    </lineage>
</organism>
<feature type="region of interest" description="Disordered" evidence="2">
    <location>
        <begin position="1"/>
        <end position="29"/>
    </location>
</feature>
<comment type="pathway">
    <text evidence="1">Protein modification; protein ubiquitination.</text>
</comment>
<feature type="domain" description="BTB" evidence="3">
    <location>
        <begin position="68"/>
        <end position="170"/>
    </location>
</feature>
<name>A0A9W6B960_9CHLO</name>
<protein>
    <recommendedName>
        <fullName evidence="3">BTB domain-containing protein</fullName>
    </recommendedName>
</protein>
<dbReference type="InterPro" id="IPR011333">
    <property type="entry name" value="SKP1/BTB/POZ_sf"/>
</dbReference>
<dbReference type="Proteomes" id="UP001165080">
    <property type="component" value="Unassembled WGS sequence"/>
</dbReference>
<dbReference type="InterPro" id="IPR000210">
    <property type="entry name" value="BTB/POZ_dom"/>
</dbReference>
<evidence type="ECO:0000256" key="1">
    <source>
        <dbReference type="ARBA" id="ARBA00004906"/>
    </source>
</evidence>
<dbReference type="AlphaFoldDB" id="A0A9W6B960"/>
<dbReference type="Pfam" id="PF00651">
    <property type="entry name" value="BTB"/>
    <property type="match status" value="1"/>
</dbReference>
<sequence>MTRYEAAAAAGGSHAAPREAVNGGIDDAGKRLEDMTRGGDLELVFRGGAGPAGAGSGDGVQGGDRGEGGSLRVHSAILRMTSGVLDAMLGEMLQCTAGGASSGPTDDDGAPRLQLCLDDDPREWRRILPMLYPRMHTPLLTWEDVRLVLNIAHKYDMPLVLKPCERFLLSEEAAPLSCDRSDPNYVLDWLEISERLHLDDLRARCLRYIRSGYTADVAAAGGGCHYCAAVTAASAAAAAGAGGTDVVLLHRLLSSQRHVACACVCPRCGGRRKYCGCAYGSSASSSAGAAAAAAGAASRSAAATRLQPLLLTSRHQQGPRVRGVSDGSDAAAALAARMEAAMLPRNGAGRYGGSFGLPSAGCAYAVASDALRGGLDRPAAFTFPRSALYGPNAPAAAAVAGGTGGGASGSSGSVPARSVVLRDREGLSRLSVRSLVDLLVPDE</sequence>
<evidence type="ECO:0000313" key="5">
    <source>
        <dbReference type="Proteomes" id="UP001165080"/>
    </source>
</evidence>
<dbReference type="Gene3D" id="3.30.710.10">
    <property type="entry name" value="Potassium Channel Kv1.1, Chain A"/>
    <property type="match status" value="1"/>
</dbReference>
<evidence type="ECO:0000256" key="2">
    <source>
        <dbReference type="SAM" id="MobiDB-lite"/>
    </source>
</evidence>
<evidence type="ECO:0000313" key="4">
    <source>
        <dbReference type="EMBL" id="GLC47921.1"/>
    </source>
</evidence>
<feature type="compositionally biased region" description="Low complexity" evidence="2">
    <location>
        <begin position="1"/>
        <end position="15"/>
    </location>
</feature>
<evidence type="ECO:0000259" key="3">
    <source>
        <dbReference type="Pfam" id="PF00651"/>
    </source>
</evidence>
<dbReference type="EMBL" id="BRXU01000001">
    <property type="protein sequence ID" value="GLC47921.1"/>
    <property type="molecule type" value="Genomic_DNA"/>
</dbReference>
<keyword evidence="5" id="KW-1185">Reference proteome</keyword>
<gene>
    <name evidence="4" type="primary">PLEST000497</name>
    <name evidence="4" type="ORF">PLESTB_000039900</name>
</gene>